<keyword evidence="3" id="KW-1003">Cell membrane</keyword>
<evidence type="ECO:0000256" key="8">
    <source>
        <dbReference type="SAM" id="Phobius"/>
    </source>
</evidence>
<keyword evidence="10" id="KW-1185">Reference proteome</keyword>
<evidence type="ECO:0000256" key="3">
    <source>
        <dbReference type="ARBA" id="ARBA00022475"/>
    </source>
</evidence>
<reference evidence="9" key="1">
    <citation type="submission" date="2024-02" db="EMBL/GenBank/DDBJ databases">
        <authorList>
            <consortium name="ELIXIR-Norway"/>
            <consortium name="Elixir Norway"/>
        </authorList>
    </citation>
    <scope>NUCLEOTIDE SEQUENCE</scope>
</reference>
<organism evidence="9 10">
    <name type="scientific">Sphagnum troendelagicum</name>
    <dbReference type="NCBI Taxonomy" id="128251"/>
    <lineage>
        <taxon>Eukaryota</taxon>
        <taxon>Viridiplantae</taxon>
        <taxon>Streptophyta</taxon>
        <taxon>Embryophyta</taxon>
        <taxon>Bryophyta</taxon>
        <taxon>Sphagnophytina</taxon>
        <taxon>Sphagnopsida</taxon>
        <taxon>Sphagnales</taxon>
        <taxon>Sphagnaceae</taxon>
        <taxon>Sphagnum</taxon>
    </lineage>
</organism>
<evidence type="ECO:0000256" key="1">
    <source>
        <dbReference type="ARBA" id="ARBA00004651"/>
    </source>
</evidence>
<sequence>MCLWSRKQVHVIILHGLFKPGLRSGFGFFSASRFGTGMFDNHQRFLLPSSSTPIEAMASSSLWHFRMTLNSVMMSSSEIQRKFQEASLWRKCFQRQQCNILPKTANKTTRSLKMGRASSGVELLYHHCQNAASARRKHGGGTKTTILQPCLFFFCNYKSYFSPRTADKENEEAMIYRRTVYDHDDWMRHRSSARHAKHLLSVASSRVILALGPPVMTLTAIAAAITGYNEAVLAHALPLWMPLMQVSSLPFSLTAPALALLLVFRTNASYGRFDEGRKAWGSIVNRTRDITRQALTWTQSPDDAHKVQCFLRHAVAFCYCLKDHVAREEDLKMELKGLLQKKEVEAAMASRHRPNYVLQIMSETIQNCSLSGMQKASIDMNITQFHDNLGICERIFKTPIPLSYTRLTSRFLIIWHLALPLALWDQCSWLAIPATFLSAAALFCIEEVGVLIEEPFSILPLESICASIQENVQGLIIAHEEAVKLESLHHEVPDQGGE</sequence>
<dbReference type="Proteomes" id="UP001497512">
    <property type="component" value="Chromosome 14"/>
</dbReference>
<dbReference type="Pfam" id="PF25539">
    <property type="entry name" value="Bestrophin_2"/>
    <property type="match status" value="1"/>
</dbReference>
<keyword evidence="6" id="KW-0406">Ion transport</keyword>
<dbReference type="InterPro" id="IPR044669">
    <property type="entry name" value="YneE/VCCN1/2-like"/>
</dbReference>
<evidence type="ECO:0000256" key="4">
    <source>
        <dbReference type="ARBA" id="ARBA00022692"/>
    </source>
</evidence>
<evidence type="ECO:0000313" key="10">
    <source>
        <dbReference type="Proteomes" id="UP001497512"/>
    </source>
</evidence>
<feature type="transmembrane region" description="Helical" evidence="8">
    <location>
        <begin position="240"/>
        <end position="264"/>
    </location>
</feature>
<gene>
    <name evidence="9" type="ORF">CSSPTR1EN2_LOCUS7349</name>
</gene>
<evidence type="ECO:0000313" key="9">
    <source>
        <dbReference type="EMBL" id="CAK9204364.1"/>
    </source>
</evidence>
<evidence type="ECO:0000256" key="6">
    <source>
        <dbReference type="ARBA" id="ARBA00023065"/>
    </source>
</evidence>
<keyword evidence="5 8" id="KW-1133">Transmembrane helix</keyword>
<feature type="transmembrane region" description="Helical" evidence="8">
    <location>
        <begin position="207"/>
        <end position="228"/>
    </location>
</feature>
<accession>A0ABP0TTP6</accession>
<comment type="subcellular location">
    <subcellularLocation>
        <location evidence="1">Cell membrane</location>
        <topology evidence="1">Multi-pass membrane protein</topology>
    </subcellularLocation>
</comment>
<keyword evidence="2" id="KW-0813">Transport</keyword>
<proteinExistence type="predicted"/>
<evidence type="ECO:0000256" key="2">
    <source>
        <dbReference type="ARBA" id="ARBA00022448"/>
    </source>
</evidence>
<name>A0ABP0TTP6_9BRYO</name>
<evidence type="ECO:0000256" key="5">
    <source>
        <dbReference type="ARBA" id="ARBA00022989"/>
    </source>
</evidence>
<keyword evidence="7 8" id="KW-0472">Membrane</keyword>
<keyword evidence="4 8" id="KW-0812">Transmembrane</keyword>
<evidence type="ECO:0000256" key="7">
    <source>
        <dbReference type="ARBA" id="ARBA00023136"/>
    </source>
</evidence>
<dbReference type="PANTHER" id="PTHR33281:SF19">
    <property type="entry name" value="VOLTAGE-DEPENDENT ANION CHANNEL-FORMING PROTEIN YNEE"/>
    <property type="match status" value="1"/>
</dbReference>
<protein>
    <submittedName>
        <fullName evidence="9">Uncharacterized protein</fullName>
    </submittedName>
</protein>
<dbReference type="EMBL" id="OZ019906">
    <property type="protein sequence ID" value="CAK9204364.1"/>
    <property type="molecule type" value="Genomic_DNA"/>
</dbReference>
<dbReference type="PANTHER" id="PTHR33281">
    <property type="entry name" value="UPF0187 PROTEIN YNEE"/>
    <property type="match status" value="1"/>
</dbReference>